<dbReference type="HOGENOM" id="CLU_3235761_0_0_6"/>
<proteinExistence type="predicted"/>
<evidence type="ECO:0000256" key="1">
    <source>
        <dbReference type="SAM" id="Phobius"/>
    </source>
</evidence>
<dbReference type="PATRIC" id="fig|225937.3.peg.3601"/>
<keyword evidence="1" id="KW-1133">Transmembrane helix</keyword>
<protein>
    <submittedName>
        <fullName evidence="2">Uncharacterized protein</fullName>
    </submittedName>
</protein>
<sequence>MTSLKMAGWINQWSLHTRFLTILFITAINLYISRPEPLQLPEL</sequence>
<dbReference type="Proteomes" id="UP000007077">
    <property type="component" value="Chromosome"/>
</dbReference>
<dbReference type="EMBL" id="CP001978">
    <property type="protein sequence ID" value="ADP99341.1"/>
    <property type="molecule type" value="Genomic_DNA"/>
</dbReference>
<accession>E4PGN2</accession>
<reference evidence="2 3" key="1">
    <citation type="journal article" date="2010" name="Stand. Genomic Sci.">
        <title>Complete genome sequence of Marinobacter adhaerens type strain (HP15), a diatom-interacting marine microorganism.</title>
        <authorList>
            <person name="Gardes A."/>
            <person name="Kaeppel E."/>
            <person name="Shehzad A."/>
            <person name="Seebah S."/>
            <person name="Teeling H."/>
            <person name="Yarza P."/>
            <person name="Glockner F.O."/>
            <person name="Grossart H.P."/>
            <person name="Ullrich M.S."/>
        </authorList>
    </citation>
    <scope>NUCLEOTIDE SEQUENCE [LARGE SCALE GENOMIC DNA]</scope>
    <source>
        <strain evidence="3">DSM 23420 / HP15</strain>
    </source>
</reference>
<reference evidence="3" key="2">
    <citation type="submission" date="2010-02" db="EMBL/GenBank/DDBJ databases">
        <title>Complete genome sequence of Marinobacter adhaerens type strain (HP15).</title>
        <authorList>
            <person name="Gaerdes A.A.M."/>
            <person name="Kaeppel E."/>
            <person name="Shezad A."/>
            <person name="Seebah S."/>
            <person name="Teeling H."/>
            <person name="Yarza P."/>
            <person name="Gloeckner F.O."/>
            <person name="Ullrich M.S."/>
        </authorList>
    </citation>
    <scope>NUCLEOTIDE SEQUENCE [LARGE SCALE GENOMIC DNA]</scope>
    <source>
        <strain evidence="3">DSM 23420 / HP15</strain>
    </source>
</reference>
<feature type="transmembrane region" description="Helical" evidence="1">
    <location>
        <begin position="15"/>
        <end position="32"/>
    </location>
</feature>
<name>E4PGN2_MARAH</name>
<dbReference type="STRING" id="225937.HP15_3577"/>
<dbReference type="KEGG" id="mad:HP15_3577"/>
<evidence type="ECO:0000313" key="2">
    <source>
        <dbReference type="EMBL" id="ADP99341.1"/>
    </source>
</evidence>
<evidence type="ECO:0000313" key="3">
    <source>
        <dbReference type="Proteomes" id="UP000007077"/>
    </source>
</evidence>
<gene>
    <name evidence="2" type="ordered locus">HP15_3577</name>
</gene>
<keyword evidence="1" id="KW-0812">Transmembrane</keyword>
<organism evidence="2 3">
    <name type="scientific">Marinobacter adhaerens (strain DSM 23420 / HP15)</name>
    <dbReference type="NCBI Taxonomy" id="225937"/>
    <lineage>
        <taxon>Bacteria</taxon>
        <taxon>Pseudomonadati</taxon>
        <taxon>Pseudomonadota</taxon>
        <taxon>Gammaproteobacteria</taxon>
        <taxon>Pseudomonadales</taxon>
        <taxon>Marinobacteraceae</taxon>
        <taxon>Marinobacter</taxon>
    </lineage>
</organism>
<dbReference type="AlphaFoldDB" id="E4PGN2"/>
<keyword evidence="1" id="KW-0472">Membrane</keyword>